<dbReference type="InterPro" id="IPR033131">
    <property type="entry name" value="Pectinesterase_Asp_AS"/>
</dbReference>
<dbReference type="eggNOG" id="ENOG502QRGV">
    <property type="taxonomic scope" value="Eukaryota"/>
</dbReference>
<proteinExistence type="predicted"/>
<dbReference type="GO" id="GO:0030599">
    <property type="term" value="F:pectinesterase activity"/>
    <property type="evidence" value="ECO:0007669"/>
    <property type="project" value="UniProtKB-UniRule"/>
</dbReference>
<dbReference type="InterPro" id="IPR012334">
    <property type="entry name" value="Pectin_lyas_fold"/>
</dbReference>
<keyword evidence="4" id="KW-0134">Cell wall</keyword>
<dbReference type="OMA" id="YARAIFI"/>
<dbReference type="InterPro" id="IPR011050">
    <property type="entry name" value="Pectin_lyase_fold/virulence"/>
</dbReference>
<evidence type="ECO:0000256" key="7">
    <source>
        <dbReference type="RuleBase" id="RU000589"/>
    </source>
</evidence>
<evidence type="ECO:0000256" key="8">
    <source>
        <dbReference type="SAM" id="MobiDB-lite"/>
    </source>
</evidence>
<comment type="pathway">
    <text evidence="2 7">Glycan metabolism; pectin degradation; 2-dehydro-3-deoxy-D-gluconate from pectin: step 1/5.</text>
</comment>
<dbReference type="EMBL" id="KD007688">
    <property type="protein sequence ID" value="EMS68349.1"/>
    <property type="molecule type" value="Genomic_DNA"/>
</dbReference>
<dbReference type="Gene3D" id="2.160.20.10">
    <property type="entry name" value="Single-stranded right-handed beta-helix, Pectin lyase-like"/>
    <property type="match status" value="1"/>
</dbReference>
<dbReference type="Pfam" id="PF01095">
    <property type="entry name" value="Pectinesterase"/>
    <property type="match status" value="1"/>
</dbReference>
<evidence type="ECO:0000256" key="4">
    <source>
        <dbReference type="ARBA" id="ARBA00022512"/>
    </source>
</evidence>
<name>M8B421_TRIUA</name>
<evidence type="ECO:0000256" key="6">
    <source>
        <dbReference type="ARBA" id="ARBA00023085"/>
    </source>
</evidence>
<comment type="subcellular location">
    <subcellularLocation>
        <location evidence="1">Secreted</location>
        <location evidence="1">Cell wall</location>
    </subcellularLocation>
</comment>
<reference evidence="10" key="1">
    <citation type="journal article" date="2013" name="Nature">
        <title>Draft genome of the wheat A-genome progenitor Triticum urartu.</title>
        <authorList>
            <person name="Ling H.Q."/>
            <person name="Zhao S."/>
            <person name="Liu D."/>
            <person name="Wang J."/>
            <person name="Sun H."/>
            <person name="Zhang C."/>
            <person name="Fan H."/>
            <person name="Li D."/>
            <person name="Dong L."/>
            <person name="Tao Y."/>
            <person name="Gao C."/>
            <person name="Wu H."/>
            <person name="Li Y."/>
            <person name="Cui Y."/>
            <person name="Guo X."/>
            <person name="Zheng S."/>
            <person name="Wang B."/>
            <person name="Yu K."/>
            <person name="Liang Q."/>
            <person name="Yang W."/>
            <person name="Lou X."/>
            <person name="Chen J."/>
            <person name="Feng M."/>
            <person name="Jian J."/>
            <person name="Zhang X."/>
            <person name="Luo G."/>
            <person name="Jiang Y."/>
            <person name="Liu J."/>
            <person name="Wang Z."/>
            <person name="Sha Y."/>
            <person name="Zhang B."/>
            <person name="Wu H."/>
            <person name="Tang D."/>
            <person name="Shen Q."/>
            <person name="Xue P."/>
            <person name="Zou S."/>
            <person name="Wang X."/>
            <person name="Liu X."/>
            <person name="Wang F."/>
            <person name="Yang Y."/>
            <person name="An X."/>
            <person name="Dong Z."/>
            <person name="Zhang K."/>
            <person name="Zhang X."/>
            <person name="Luo M.C."/>
            <person name="Dvorak J."/>
            <person name="Tong Y."/>
            <person name="Wang J."/>
            <person name="Yang H."/>
            <person name="Li Z."/>
            <person name="Wang D."/>
            <person name="Zhang A."/>
            <person name="Wang J."/>
        </authorList>
    </citation>
    <scope>NUCLEOTIDE SEQUENCE</scope>
</reference>
<feature type="domain" description="Pectinesterase catalytic" evidence="9">
    <location>
        <begin position="36"/>
        <end position="295"/>
    </location>
</feature>
<keyword evidence="4" id="KW-0964">Secreted</keyword>
<dbReference type="PANTHER" id="PTHR31707">
    <property type="entry name" value="PECTINESTERASE"/>
    <property type="match status" value="1"/>
</dbReference>
<evidence type="ECO:0000259" key="9">
    <source>
        <dbReference type="Pfam" id="PF01095"/>
    </source>
</evidence>
<sequence>MALSTPQSRTSVPTRLRGPAAPTPTRHKDTPHATPSRGNHTSVQAALDAAPSERDGGRYVIYVKRGVYRETVEVKKKKWNVMLVGDGMGATVISGRLNYVDGYSTFRTATVAVVGKGFIARDMTFQNTAGPAKHQAVALRCDSDLSVFYRCAFEGHQDTLYAHSLRQFYRDCNIAGTVDFVFGNAAAVFQNCHLLARAPLPGQKNSVTAQGRFNASMNSGFAFQFCNVSAHDDLLRAQVNQTDKAVATQTFLGRPWKAYSRVVFMQSYIGTVVRPEGWLAWDDNQSTLGTLYYERVAGAAVYVAGEVDDGGGESPWDGLECCGRHRSHQRGAGDYTAPSVMPPRPNKPPLPWSSSKFRYIRSSWRPLPFSITTSQLIRR</sequence>
<evidence type="ECO:0000256" key="3">
    <source>
        <dbReference type="ARBA" id="ARBA00013229"/>
    </source>
</evidence>
<dbReference type="FunFam" id="2.160.20.10:FF:000029">
    <property type="entry name" value="Pectinesterase 4"/>
    <property type="match status" value="1"/>
</dbReference>
<feature type="region of interest" description="Disordered" evidence="8">
    <location>
        <begin position="1"/>
        <end position="51"/>
    </location>
</feature>
<dbReference type="PROSITE" id="PS00503">
    <property type="entry name" value="PECTINESTERASE_2"/>
    <property type="match status" value="1"/>
</dbReference>
<keyword evidence="5 7" id="KW-0378">Hydrolase</keyword>
<dbReference type="EC" id="3.1.1.11" evidence="3 7"/>
<gene>
    <name evidence="10" type="ORF">TRIUR3_15181</name>
</gene>
<evidence type="ECO:0000256" key="5">
    <source>
        <dbReference type="ARBA" id="ARBA00022801"/>
    </source>
</evidence>
<evidence type="ECO:0000256" key="2">
    <source>
        <dbReference type="ARBA" id="ARBA00005184"/>
    </source>
</evidence>
<dbReference type="SUPFAM" id="SSF51126">
    <property type="entry name" value="Pectin lyase-like"/>
    <property type="match status" value="1"/>
</dbReference>
<dbReference type="AlphaFoldDB" id="M8B421"/>
<protein>
    <recommendedName>
        <fullName evidence="3 7">Pectinesterase</fullName>
        <ecNumber evidence="3 7">3.1.1.11</ecNumber>
    </recommendedName>
</protein>
<dbReference type="GO" id="GO:0045490">
    <property type="term" value="P:pectin catabolic process"/>
    <property type="evidence" value="ECO:0007669"/>
    <property type="project" value="UniProtKB-UniRule"/>
</dbReference>
<dbReference type="InterPro" id="IPR000070">
    <property type="entry name" value="Pectinesterase_cat"/>
</dbReference>
<keyword evidence="6 7" id="KW-0063">Aspartyl esterase</keyword>
<dbReference type="GO" id="GO:0042545">
    <property type="term" value="P:cell wall modification"/>
    <property type="evidence" value="ECO:0007669"/>
    <property type="project" value="UniProtKB-UniRule"/>
</dbReference>
<organism evidence="10">
    <name type="scientific">Triticum urartu</name>
    <name type="common">Red wild einkorn</name>
    <name type="synonym">Crithodium urartu</name>
    <dbReference type="NCBI Taxonomy" id="4572"/>
    <lineage>
        <taxon>Eukaryota</taxon>
        <taxon>Viridiplantae</taxon>
        <taxon>Streptophyta</taxon>
        <taxon>Embryophyta</taxon>
        <taxon>Tracheophyta</taxon>
        <taxon>Spermatophyta</taxon>
        <taxon>Magnoliopsida</taxon>
        <taxon>Liliopsida</taxon>
        <taxon>Poales</taxon>
        <taxon>Poaceae</taxon>
        <taxon>BOP clade</taxon>
        <taxon>Pooideae</taxon>
        <taxon>Triticodae</taxon>
        <taxon>Triticeae</taxon>
        <taxon>Triticinae</taxon>
        <taxon>Triticum</taxon>
    </lineage>
</organism>
<comment type="catalytic activity">
    <reaction evidence="7">
        <text>[(1-&gt;4)-alpha-D-galacturonosyl methyl ester](n) + n H2O = [(1-&gt;4)-alpha-D-galacturonosyl](n) + n methanol + n H(+)</text>
        <dbReference type="Rhea" id="RHEA:22380"/>
        <dbReference type="Rhea" id="RHEA-COMP:14570"/>
        <dbReference type="Rhea" id="RHEA-COMP:14573"/>
        <dbReference type="ChEBI" id="CHEBI:15377"/>
        <dbReference type="ChEBI" id="CHEBI:15378"/>
        <dbReference type="ChEBI" id="CHEBI:17790"/>
        <dbReference type="ChEBI" id="CHEBI:140522"/>
        <dbReference type="ChEBI" id="CHEBI:140523"/>
        <dbReference type="EC" id="3.1.1.11"/>
    </reaction>
</comment>
<dbReference type="UniPathway" id="UPA00545">
    <property type="reaction ID" value="UER00823"/>
</dbReference>
<dbReference type="STRING" id="4572.M8B421"/>
<evidence type="ECO:0000313" key="10">
    <source>
        <dbReference type="EMBL" id="EMS68349.1"/>
    </source>
</evidence>
<accession>M8B421</accession>
<evidence type="ECO:0000256" key="1">
    <source>
        <dbReference type="ARBA" id="ARBA00004191"/>
    </source>
</evidence>
<feature type="compositionally biased region" description="Polar residues" evidence="8">
    <location>
        <begin position="1"/>
        <end position="13"/>
    </location>
</feature>